<name>A0A5A7QGJ5_STRAF</name>
<sequence length="104" mass="12493">TEACGCTTNRGIQQGPDPWSRLVSGRDRRAGSRSEPGFITECLNYWLPLDYSLMFYDDDWSECEVDRVVRFRCAAKRGWEPWLRFSRRRNIDLRIKFERRLDKR</sequence>
<proteinExistence type="predicted"/>
<comment type="caution">
    <text evidence="1">The sequence shown here is derived from an EMBL/GenBank/DDBJ whole genome shotgun (WGS) entry which is preliminary data.</text>
</comment>
<keyword evidence="2" id="KW-1185">Reference proteome</keyword>
<dbReference type="EMBL" id="BKCP01006959">
    <property type="protein sequence ID" value="GER44459.1"/>
    <property type="molecule type" value="Genomic_DNA"/>
</dbReference>
<gene>
    <name evidence="1" type="ORF">STAS_21365</name>
</gene>
<dbReference type="AlphaFoldDB" id="A0A5A7QGJ5"/>
<accession>A0A5A7QGJ5</accession>
<organism evidence="1 2">
    <name type="scientific">Striga asiatica</name>
    <name type="common">Asiatic witchweed</name>
    <name type="synonym">Buchnera asiatica</name>
    <dbReference type="NCBI Taxonomy" id="4170"/>
    <lineage>
        <taxon>Eukaryota</taxon>
        <taxon>Viridiplantae</taxon>
        <taxon>Streptophyta</taxon>
        <taxon>Embryophyta</taxon>
        <taxon>Tracheophyta</taxon>
        <taxon>Spermatophyta</taxon>
        <taxon>Magnoliopsida</taxon>
        <taxon>eudicotyledons</taxon>
        <taxon>Gunneridae</taxon>
        <taxon>Pentapetalae</taxon>
        <taxon>asterids</taxon>
        <taxon>lamiids</taxon>
        <taxon>Lamiales</taxon>
        <taxon>Orobanchaceae</taxon>
        <taxon>Buchnereae</taxon>
        <taxon>Striga</taxon>
    </lineage>
</organism>
<feature type="non-terminal residue" evidence="1">
    <location>
        <position position="1"/>
    </location>
</feature>
<evidence type="ECO:0000313" key="1">
    <source>
        <dbReference type="EMBL" id="GER44459.1"/>
    </source>
</evidence>
<evidence type="ECO:0000313" key="2">
    <source>
        <dbReference type="Proteomes" id="UP000325081"/>
    </source>
</evidence>
<reference evidence="2" key="1">
    <citation type="journal article" date="2019" name="Curr. Biol.">
        <title>Genome Sequence of Striga asiatica Provides Insight into the Evolution of Plant Parasitism.</title>
        <authorList>
            <person name="Yoshida S."/>
            <person name="Kim S."/>
            <person name="Wafula E.K."/>
            <person name="Tanskanen J."/>
            <person name="Kim Y.M."/>
            <person name="Honaas L."/>
            <person name="Yang Z."/>
            <person name="Spallek T."/>
            <person name="Conn C.E."/>
            <person name="Ichihashi Y."/>
            <person name="Cheong K."/>
            <person name="Cui S."/>
            <person name="Der J.P."/>
            <person name="Gundlach H."/>
            <person name="Jiao Y."/>
            <person name="Hori C."/>
            <person name="Ishida J.K."/>
            <person name="Kasahara H."/>
            <person name="Kiba T."/>
            <person name="Kim M.S."/>
            <person name="Koo N."/>
            <person name="Laohavisit A."/>
            <person name="Lee Y.H."/>
            <person name="Lumba S."/>
            <person name="McCourt P."/>
            <person name="Mortimer J.C."/>
            <person name="Mutuku J.M."/>
            <person name="Nomura T."/>
            <person name="Sasaki-Sekimoto Y."/>
            <person name="Seto Y."/>
            <person name="Wang Y."/>
            <person name="Wakatake T."/>
            <person name="Sakakibara H."/>
            <person name="Demura T."/>
            <person name="Yamaguchi S."/>
            <person name="Yoneyama K."/>
            <person name="Manabe R.I."/>
            <person name="Nelson D.C."/>
            <person name="Schulman A.H."/>
            <person name="Timko M.P."/>
            <person name="dePamphilis C.W."/>
            <person name="Choi D."/>
            <person name="Shirasu K."/>
        </authorList>
    </citation>
    <scope>NUCLEOTIDE SEQUENCE [LARGE SCALE GENOMIC DNA]</scope>
    <source>
        <strain evidence="2">cv. UVA1</strain>
    </source>
</reference>
<dbReference type="Proteomes" id="UP000325081">
    <property type="component" value="Unassembled WGS sequence"/>
</dbReference>
<protein>
    <submittedName>
        <fullName evidence="1">PDZ and LIM domain protein 1</fullName>
    </submittedName>
</protein>